<dbReference type="GO" id="GO:0043952">
    <property type="term" value="P:protein transport by the Sec complex"/>
    <property type="evidence" value="ECO:0007669"/>
    <property type="project" value="TreeGrafter"/>
</dbReference>
<evidence type="ECO:0000256" key="8">
    <source>
        <dbReference type="ARBA" id="ARBA00023010"/>
    </source>
</evidence>
<comment type="caution">
    <text evidence="11">The sequence shown here is derived from an EMBL/GenBank/DDBJ whole genome shotgun (WGS) entry which is preliminary data.</text>
</comment>
<dbReference type="GO" id="GO:0015450">
    <property type="term" value="F:protein-transporting ATPase activity"/>
    <property type="evidence" value="ECO:0007669"/>
    <property type="project" value="UniProtKB-UniRule"/>
</dbReference>
<dbReference type="Pfam" id="PF03840">
    <property type="entry name" value="SecG"/>
    <property type="match status" value="1"/>
</dbReference>
<keyword evidence="6 10" id="KW-0653">Protein transport</keyword>
<feature type="transmembrane region" description="Helical" evidence="10">
    <location>
        <begin position="50"/>
        <end position="71"/>
    </location>
</feature>
<reference evidence="12" key="1">
    <citation type="submission" date="2017-09" db="EMBL/GenBank/DDBJ databases">
        <title>Depth-based differentiation of microbial function through sediment-hosted aquifers and enrichment of novel symbionts in the deep terrestrial subsurface.</title>
        <authorList>
            <person name="Probst A.J."/>
            <person name="Ladd B."/>
            <person name="Jarett J.K."/>
            <person name="Geller-Mcgrath D.E."/>
            <person name="Sieber C.M.K."/>
            <person name="Emerson J.B."/>
            <person name="Anantharaman K."/>
            <person name="Thomas B.C."/>
            <person name="Malmstrom R."/>
            <person name="Stieglmeier M."/>
            <person name="Klingl A."/>
            <person name="Woyke T."/>
            <person name="Ryan C.M."/>
            <person name="Banfield J.F."/>
        </authorList>
    </citation>
    <scope>NUCLEOTIDE SEQUENCE [LARGE SCALE GENOMIC DNA]</scope>
</reference>
<dbReference type="PANTHER" id="PTHR34182">
    <property type="entry name" value="PROTEIN-EXPORT MEMBRANE PROTEIN SECG"/>
    <property type="match status" value="1"/>
</dbReference>
<sequence length="72" mass="7848">MLKQILQIIQIILAIVLIIVVLLQQKGTGLGSAFGGSGTIHTTRRGIDKVLYQITIVVSVLFFILAIVNLLF</sequence>
<evidence type="ECO:0000256" key="6">
    <source>
        <dbReference type="ARBA" id="ARBA00022927"/>
    </source>
</evidence>
<dbReference type="PRINTS" id="PR01651">
    <property type="entry name" value="SECGEXPORT"/>
</dbReference>
<keyword evidence="4 10" id="KW-1003">Cell membrane</keyword>
<evidence type="ECO:0000256" key="7">
    <source>
        <dbReference type="ARBA" id="ARBA00022989"/>
    </source>
</evidence>
<protein>
    <recommendedName>
        <fullName evidence="10">Protein-export membrane protein SecG</fullName>
    </recommendedName>
</protein>
<comment type="function">
    <text evidence="10">Involved in protein export. Participates in an early event of protein translocation.</text>
</comment>
<dbReference type="GO" id="GO:0009306">
    <property type="term" value="P:protein secretion"/>
    <property type="evidence" value="ECO:0007669"/>
    <property type="project" value="UniProtKB-UniRule"/>
</dbReference>
<feature type="transmembrane region" description="Helical" evidence="10">
    <location>
        <begin position="6"/>
        <end position="23"/>
    </location>
</feature>
<dbReference type="Proteomes" id="UP000229449">
    <property type="component" value="Unassembled WGS sequence"/>
</dbReference>
<evidence type="ECO:0000256" key="1">
    <source>
        <dbReference type="ARBA" id="ARBA00004651"/>
    </source>
</evidence>
<gene>
    <name evidence="11" type="primary">secG</name>
    <name evidence="11" type="ORF">COY69_03210</name>
</gene>
<evidence type="ECO:0000313" key="11">
    <source>
        <dbReference type="EMBL" id="PIY93133.1"/>
    </source>
</evidence>
<proteinExistence type="inferred from homology"/>
<evidence type="ECO:0000256" key="9">
    <source>
        <dbReference type="ARBA" id="ARBA00023136"/>
    </source>
</evidence>
<accession>A0A2M7R8Q0</accession>
<comment type="similarity">
    <text evidence="2 10">Belongs to the SecG family.</text>
</comment>
<evidence type="ECO:0000256" key="4">
    <source>
        <dbReference type="ARBA" id="ARBA00022475"/>
    </source>
</evidence>
<dbReference type="EMBL" id="PFMA01000078">
    <property type="protein sequence ID" value="PIY93133.1"/>
    <property type="molecule type" value="Genomic_DNA"/>
</dbReference>
<comment type="subcellular location">
    <subcellularLocation>
        <location evidence="1 10">Cell membrane</location>
        <topology evidence="1 10">Multi-pass membrane protein</topology>
    </subcellularLocation>
</comment>
<dbReference type="InterPro" id="IPR004692">
    <property type="entry name" value="SecG"/>
</dbReference>
<evidence type="ECO:0000256" key="2">
    <source>
        <dbReference type="ARBA" id="ARBA00008445"/>
    </source>
</evidence>
<evidence type="ECO:0000313" key="12">
    <source>
        <dbReference type="Proteomes" id="UP000229449"/>
    </source>
</evidence>
<name>A0A2M7R8Q0_9BACT</name>
<keyword evidence="5 10" id="KW-0812">Transmembrane</keyword>
<dbReference type="GO" id="GO:0065002">
    <property type="term" value="P:intracellular protein transmembrane transport"/>
    <property type="evidence" value="ECO:0007669"/>
    <property type="project" value="TreeGrafter"/>
</dbReference>
<dbReference type="AlphaFoldDB" id="A0A2M7R8Q0"/>
<keyword evidence="7 10" id="KW-1133">Transmembrane helix</keyword>
<dbReference type="PANTHER" id="PTHR34182:SF1">
    <property type="entry name" value="PROTEIN-EXPORT MEMBRANE PROTEIN SECG"/>
    <property type="match status" value="1"/>
</dbReference>
<dbReference type="GO" id="GO:0005886">
    <property type="term" value="C:plasma membrane"/>
    <property type="evidence" value="ECO:0007669"/>
    <property type="project" value="UniProtKB-SubCell"/>
</dbReference>
<evidence type="ECO:0000256" key="10">
    <source>
        <dbReference type="RuleBase" id="RU365087"/>
    </source>
</evidence>
<dbReference type="NCBIfam" id="TIGR00810">
    <property type="entry name" value="secG"/>
    <property type="match status" value="1"/>
</dbReference>
<keyword evidence="3 10" id="KW-0813">Transport</keyword>
<keyword evidence="9 10" id="KW-0472">Membrane</keyword>
<evidence type="ECO:0000256" key="5">
    <source>
        <dbReference type="ARBA" id="ARBA00022692"/>
    </source>
</evidence>
<organism evidence="11 12">
    <name type="scientific">Candidatus Magasanikbacteria bacterium CG_4_10_14_0_8_um_filter_32_14</name>
    <dbReference type="NCBI Taxonomy" id="1974640"/>
    <lineage>
        <taxon>Bacteria</taxon>
        <taxon>Candidatus Magasanikiibacteriota</taxon>
    </lineage>
</organism>
<evidence type="ECO:0000256" key="3">
    <source>
        <dbReference type="ARBA" id="ARBA00022448"/>
    </source>
</evidence>
<keyword evidence="8 10" id="KW-0811">Translocation</keyword>